<evidence type="ECO:0000313" key="1">
    <source>
        <dbReference type="EMBL" id="KZV18334.1"/>
    </source>
</evidence>
<proteinExistence type="predicted"/>
<sequence length="159" mass="18152">MACAMIKNQQIATVILNQLLQDSSRSVVELEKKPAATIQQRRKFSSNADFIFSTKLQNPGSSTRNKIFEQKTSPEKFRGNSHAYKPDFTLSVVELEKKPAATIQQRRKFSSNADFIFSTKIQISRRETGFFVQEISPVKIQRDLSRVQAGFHVVTDKLR</sequence>
<keyword evidence="2" id="KW-1185">Reference proteome</keyword>
<gene>
    <name evidence="1" type="ORF">F511_19222</name>
</gene>
<dbReference type="Proteomes" id="UP000250235">
    <property type="component" value="Unassembled WGS sequence"/>
</dbReference>
<name>A0A2Z7AGE7_9LAMI</name>
<organism evidence="1 2">
    <name type="scientific">Dorcoceras hygrometricum</name>
    <dbReference type="NCBI Taxonomy" id="472368"/>
    <lineage>
        <taxon>Eukaryota</taxon>
        <taxon>Viridiplantae</taxon>
        <taxon>Streptophyta</taxon>
        <taxon>Embryophyta</taxon>
        <taxon>Tracheophyta</taxon>
        <taxon>Spermatophyta</taxon>
        <taxon>Magnoliopsida</taxon>
        <taxon>eudicotyledons</taxon>
        <taxon>Gunneridae</taxon>
        <taxon>Pentapetalae</taxon>
        <taxon>asterids</taxon>
        <taxon>lamiids</taxon>
        <taxon>Lamiales</taxon>
        <taxon>Gesneriaceae</taxon>
        <taxon>Didymocarpoideae</taxon>
        <taxon>Trichosporeae</taxon>
        <taxon>Loxocarpinae</taxon>
        <taxon>Dorcoceras</taxon>
    </lineage>
</organism>
<accession>A0A2Z7AGE7</accession>
<dbReference type="AlphaFoldDB" id="A0A2Z7AGE7"/>
<dbReference type="EMBL" id="KV017472">
    <property type="protein sequence ID" value="KZV18334.1"/>
    <property type="molecule type" value="Genomic_DNA"/>
</dbReference>
<protein>
    <submittedName>
        <fullName evidence="1">Serine/threonine-protein kinase ATM-like</fullName>
    </submittedName>
</protein>
<keyword evidence="1" id="KW-0418">Kinase</keyword>
<reference evidence="1 2" key="1">
    <citation type="journal article" date="2015" name="Proc. Natl. Acad. Sci. U.S.A.">
        <title>The resurrection genome of Boea hygrometrica: A blueprint for survival of dehydration.</title>
        <authorList>
            <person name="Xiao L."/>
            <person name="Yang G."/>
            <person name="Zhang L."/>
            <person name="Yang X."/>
            <person name="Zhao S."/>
            <person name="Ji Z."/>
            <person name="Zhou Q."/>
            <person name="Hu M."/>
            <person name="Wang Y."/>
            <person name="Chen M."/>
            <person name="Xu Y."/>
            <person name="Jin H."/>
            <person name="Xiao X."/>
            <person name="Hu G."/>
            <person name="Bao F."/>
            <person name="Hu Y."/>
            <person name="Wan P."/>
            <person name="Li L."/>
            <person name="Deng X."/>
            <person name="Kuang T."/>
            <person name="Xiang C."/>
            <person name="Zhu J.K."/>
            <person name="Oliver M.J."/>
            <person name="He Y."/>
        </authorList>
    </citation>
    <scope>NUCLEOTIDE SEQUENCE [LARGE SCALE GENOMIC DNA]</scope>
    <source>
        <strain evidence="2">cv. XS01</strain>
    </source>
</reference>
<evidence type="ECO:0000313" key="2">
    <source>
        <dbReference type="Proteomes" id="UP000250235"/>
    </source>
</evidence>
<keyword evidence="1" id="KW-0808">Transferase</keyword>
<dbReference type="GO" id="GO:0016301">
    <property type="term" value="F:kinase activity"/>
    <property type="evidence" value="ECO:0007669"/>
    <property type="project" value="UniProtKB-KW"/>
</dbReference>